<dbReference type="InterPro" id="IPR004254">
    <property type="entry name" value="AdipoR/HlyIII-related"/>
</dbReference>
<evidence type="ECO:0000256" key="5">
    <source>
        <dbReference type="ARBA" id="ARBA00023136"/>
    </source>
</evidence>
<evidence type="ECO:0000256" key="4">
    <source>
        <dbReference type="ARBA" id="ARBA00022989"/>
    </source>
</evidence>
<dbReference type="RefSeq" id="WP_088018334.1">
    <property type="nucleotide sequence ID" value="NZ_CP020880.1"/>
</dbReference>
<evidence type="ECO:0000313" key="11">
    <source>
        <dbReference type="Proteomes" id="UP000323393"/>
    </source>
</evidence>
<dbReference type="KEGG" id="bhk:B4U37_11465"/>
<feature type="transmembrane region" description="Helical" evidence="7">
    <location>
        <begin position="194"/>
        <end position="212"/>
    </location>
</feature>
<feature type="transmembrane region" description="Helical" evidence="7">
    <location>
        <begin position="108"/>
        <end position="127"/>
    </location>
</feature>
<dbReference type="GO" id="GO:0046872">
    <property type="term" value="F:metal ion binding"/>
    <property type="evidence" value="ECO:0007669"/>
    <property type="project" value="UniProtKB-KW"/>
</dbReference>
<evidence type="ECO:0000313" key="9">
    <source>
        <dbReference type="EMBL" id="TYS57979.1"/>
    </source>
</evidence>
<dbReference type="GO" id="GO:0016020">
    <property type="term" value="C:membrane"/>
    <property type="evidence" value="ECO:0007669"/>
    <property type="project" value="InterPro"/>
</dbReference>
<proteinExistence type="inferred from homology"/>
<dbReference type="Proteomes" id="UP000195573">
    <property type="component" value="Chromosome"/>
</dbReference>
<organism evidence="9 11">
    <name type="scientific">Sutcliffiella horikoshii</name>
    <dbReference type="NCBI Taxonomy" id="79883"/>
    <lineage>
        <taxon>Bacteria</taxon>
        <taxon>Bacillati</taxon>
        <taxon>Bacillota</taxon>
        <taxon>Bacilli</taxon>
        <taxon>Bacillales</taxon>
        <taxon>Bacillaceae</taxon>
        <taxon>Sutcliffiella</taxon>
    </lineage>
</organism>
<dbReference type="GO" id="GO:0012505">
    <property type="term" value="C:endomembrane system"/>
    <property type="evidence" value="ECO:0007669"/>
    <property type="project" value="UniProtKB-SubCell"/>
</dbReference>
<accession>A0A1Y0CMZ0</accession>
<feature type="transmembrane region" description="Helical" evidence="7">
    <location>
        <begin position="45"/>
        <end position="66"/>
    </location>
</feature>
<dbReference type="PANTHER" id="PTHR20855">
    <property type="entry name" value="ADIPOR/PROGESTIN RECEPTOR-RELATED"/>
    <property type="match status" value="1"/>
</dbReference>
<dbReference type="InterPro" id="IPR005744">
    <property type="entry name" value="Hy-lIII"/>
</dbReference>
<dbReference type="EMBL" id="VTEU01000005">
    <property type="protein sequence ID" value="TYS57979.1"/>
    <property type="molecule type" value="Genomic_DNA"/>
</dbReference>
<feature type="transmembrane region" description="Helical" evidence="7">
    <location>
        <begin position="21"/>
        <end position="39"/>
    </location>
</feature>
<evidence type="ECO:0000256" key="1">
    <source>
        <dbReference type="ARBA" id="ARBA00004127"/>
    </source>
</evidence>
<dbReference type="AlphaFoldDB" id="A0A1Y0CMZ0"/>
<keyword evidence="3 7" id="KW-0812">Transmembrane</keyword>
<feature type="binding site" evidence="6">
    <location>
        <position position="189"/>
    </location>
    <ligand>
        <name>Zn(2+)</name>
        <dbReference type="ChEBI" id="CHEBI:29105"/>
    </ligand>
</feature>
<name>A0A1Y0CMZ0_9BACI</name>
<evidence type="ECO:0000256" key="3">
    <source>
        <dbReference type="ARBA" id="ARBA00022692"/>
    </source>
</evidence>
<protein>
    <submittedName>
        <fullName evidence="8">Hemolysin D</fullName>
    </submittedName>
    <submittedName>
        <fullName evidence="9">Hemolysin III family protein</fullName>
    </submittedName>
</protein>
<evidence type="ECO:0000256" key="7">
    <source>
        <dbReference type="SAM" id="Phobius"/>
    </source>
</evidence>
<keyword evidence="10" id="KW-1185">Reference proteome</keyword>
<feature type="transmembrane region" description="Helical" evidence="7">
    <location>
        <begin position="86"/>
        <end position="102"/>
    </location>
</feature>
<dbReference type="GeneID" id="96739037"/>
<feature type="binding site" evidence="6">
    <location>
        <position position="67"/>
    </location>
    <ligand>
        <name>Zn(2+)</name>
        <dbReference type="ChEBI" id="CHEBI:29105"/>
    </ligand>
</feature>
<gene>
    <name evidence="8" type="ORF">B4U37_11465</name>
    <name evidence="9" type="ORF">FZC74_13350</name>
</gene>
<comment type="similarity">
    <text evidence="2">Belongs to the UPF0073 (Hly-III) family.</text>
</comment>
<keyword evidence="6" id="KW-0479">Metal-binding</keyword>
<keyword evidence="6" id="KW-0862">Zinc</keyword>
<feature type="transmembrane region" description="Helical" evidence="7">
    <location>
        <begin position="163"/>
        <end position="182"/>
    </location>
</feature>
<dbReference type="GO" id="GO:0140911">
    <property type="term" value="F:pore-forming activity"/>
    <property type="evidence" value="ECO:0007669"/>
    <property type="project" value="InterPro"/>
</dbReference>
<keyword evidence="4 7" id="KW-1133">Transmembrane helix</keyword>
<dbReference type="PANTHER" id="PTHR20855:SF129">
    <property type="entry name" value="HEMOLYSIN-3 HOMOLOG"/>
    <property type="match status" value="1"/>
</dbReference>
<sequence length="215" mass="23483">MAQTHTFSKGEEIANTVTHGIGILTSIAALVLLIVFSAINGTPLHLATFIVYGITMIMLYTASTLLHALPKGKAKNVFEILDHSSIYFFIAGSYTPITLIIMDGALGWTLFGIVWGLAIAGTVFKVFFVKRFILASTLLYVLMGWLAVFGWNDITSTVGTGGIAFLVAGGVVYSLGAVFYVWRAFPYHHAVWHVFVLGGTVLHFFFVLLYVLPIQ</sequence>
<evidence type="ECO:0000256" key="2">
    <source>
        <dbReference type="ARBA" id="ARBA00008488"/>
    </source>
</evidence>
<feature type="transmembrane region" description="Helical" evidence="7">
    <location>
        <begin position="132"/>
        <end position="151"/>
    </location>
</feature>
<dbReference type="EMBL" id="CP020880">
    <property type="protein sequence ID" value="ART76619.1"/>
    <property type="molecule type" value="Genomic_DNA"/>
</dbReference>
<feature type="binding site" evidence="6">
    <location>
        <position position="193"/>
    </location>
    <ligand>
        <name>Zn(2+)</name>
        <dbReference type="ChEBI" id="CHEBI:29105"/>
    </ligand>
</feature>
<comment type="subcellular location">
    <subcellularLocation>
        <location evidence="1">Endomembrane system</location>
        <topology evidence="1">Multi-pass membrane protein</topology>
    </subcellularLocation>
</comment>
<reference evidence="8 10" key="1">
    <citation type="submission" date="2017-04" db="EMBL/GenBank/DDBJ databases">
        <title>Complete Genome Sequence of the Bacillus horikoshii 20a strain from Cuatro Cienegas, Coahuila, Mexico.</title>
        <authorList>
            <person name="Zarza E."/>
            <person name="Alcaraz L.D."/>
            <person name="Aguilar-Salinas B."/>
            <person name="Islas A."/>
            <person name="Olmedo-Alvarez G."/>
        </authorList>
    </citation>
    <scope>NUCLEOTIDE SEQUENCE [LARGE SCALE GENOMIC DNA]</scope>
    <source>
        <strain evidence="8 10">20a</strain>
    </source>
</reference>
<keyword evidence="5 7" id="KW-0472">Membrane</keyword>
<dbReference type="Pfam" id="PF03006">
    <property type="entry name" value="HlyIII"/>
    <property type="match status" value="1"/>
</dbReference>
<evidence type="ECO:0000313" key="8">
    <source>
        <dbReference type="EMBL" id="ART76619.1"/>
    </source>
</evidence>
<dbReference type="NCBIfam" id="TIGR01065">
    <property type="entry name" value="hlyIII"/>
    <property type="match status" value="1"/>
</dbReference>
<dbReference type="Proteomes" id="UP000323393">
    <property type="component" value="Unassembled WGS sequence"/>
</dbReference>
<evidence type="ECO:0000256" key="6">
    <source>
        <dbReference type="PIRSR" id="PIRSR604254-1"/>
    </source>
</evidence>
<evidence type="ECO:0000313" key="10">
    <source>
        <dbReference type="Proteomes" id="UP000195573"/>
    </source>
</evidence>
<reference evidence="9 11" key="2">
    <citation type="submission" date="2019-08" db="EMBL/GenBank/DDBJ databases">
        <title>Bacillus genomes from the desert of Cuatro Cienegas, Coahuila.</title>
        <authorList>
            <person name="Olmedo-Alvarez G."/>
        </authorList>
    </citation>
    <scope>NUCLEOTIDE SEQUENCE [LARGE SCALE GENOMIC DNA]</scope>
    <source>
        <strain evidence="9 11">CH88_3T</strain>
    </source>
</reference>